<comment type="caution">
    <text evidence="2">The sequence shown here is derived from an EMBL/GenBank/DDBJ whole genome shotgun (WGS) entry which is preliminary data.</text>
</comment>
<proteinExistence type="predicted"/>
<dbReference type="EMBL" id="BARU01038113">
    <property type="protein sequence ID" value="GAH81041.1"/>
    <property type="molecule type" value="Genomic_DNA"/>
</dbReference>
<reference evidence="2" key="1">
    <citation type="journal article" date="2014" name="Front. Microbiol.">
        <title>High frequency of phylogenetically diverse reductive dehalogenase-homologous genes in deep subseafloor sedimentary metagenomes.</title>
        <authorList>
            <person name="Kawai M."/>
            <person name="Futagami T."/>
            <person name="Toyoda A."/>
            <person name="Takaki Y."/>
            <person name="Nishi S."/>
            <person name="Hori S."/>
            <person name="Arai W."/>
            <person name="Tsubouchi T."/>
            <person name="Morono Y."/>
            <person name="Uchiyama I."/>
            <person name="Ito T."/>
            <person name="Fujiyama A."/>
            <person name="Inagaki F."/>
            <person name="Takami H."/>
        </authorList>
    </citation>
    <scope>NUCLEOTIDE SEQUENCE</scope>
    <source>
        <strain evidence="2">Expedition CK06-06</strain>
    </source>
</reference>
<dbReference type="InterPro" id="IPR012334">
    <property type="entry name" value="Pectin_lyas_fold"/>
</dbReference>
<evidence type="ECO:0000313" key="2">
    <source>
        <dbReference type="EMBL" id="GAH81041.1"/>
    </source>
</evidence>
<organism evidence="2">
    <name type="scientific">marine sediment metagenome</name>
    <dbReference type="NCBI Taxonomy" id="412755"/>
    <lineage>
        <taxon>unclassified sequences</taxon>
        <taxon>metagenomes</taxon>
        <taxon>ecological metagenomes</taxon>
    </lineage>
</organism>
<dbReference type="Gene3D" id="2.160.20.10">
    <property type="entry name" value="Single-stranded right-handed beta-helix, Pectin lyase-like"/>
    <property type="match status" value="1"/>
</dbReference>
<dbReference type="Pfam" id="PF05048">
    <property type="entry name" value="NosD"/>
    <property type="match status" value="1"/>
</dbReference>
<dbReference type="NCBIfam" id="TIGR03804">
    <property type="entry name" value="para_beta_helix"/>
    <property type="match status" value="1"/>
</dbReference>
<feature type="non-terminal residue" evidence="2">
    <location>
        <position position="1"/>
    </location>
</feature>
<dbReference type="InterPro" id="IPR007742">
    <property type="entry name" value="NosD_dom"/>
</dbReference>
<feature type="domain" description="Periplasmic copper-binding protein NosD beta helix" evidence="1">
    <location>
        <begin position="20"/>
        <end position="165"/>
    </location>
</feature>
<protein>
    <recommendedName>
        <fullName evidence="1">Periplasmic copper-binding protein NosD beta helix domain-containing protein</fullName>
    </recommendedName>
</protein>
<gene>
    <name evidence="2" type="ORF">S03H2_59281</name>
</gene>
<dbReference type="AlphaFoldDB" id="X1IF77"/>
<dbReference type="SUPFAM" id="SSF51126">
    <property type="entry name" value="Pectin lyase-like"/>
    <property type="match status" value="1"/>
</dbReference>
<dbReference type="InterPro" id="IPR022441">
    <property type="entry name" value="Para_beta_helix_rpt-2"/>
</dbReference>
<sequence>FQVWGAPGTVISNLAVTGDYDIGFYIRASDNSVVKDVTMTGTFDYAAVYPNRGNNYTVSNVKIDATVTGWYAGTIFLYDTQNITATGNTISGNSIRGIYAISSHDATITGNTITGSIGINGIDLNISPSGKVTGNTIPATATYRHGIRTWNSPDAKITDNTISGEGRMAIVVMGGEVPSHPS</sequence>
<dbReference type="InterPro" id="IPR011050">
    <property type="entry name" value="Pectin_lyase_fold/virulence"/>
</dbReference>
<name>X1IF77_9ZZZZ</name>
<accession>X1IF77</accession>
<evidence type="ECO:0000259" key="1">
    <source>
        <dbReference type="Pfam" id="PF05048"/>
    </source>
</evidence>
<dbReference type="InterPro" id="IPR006626">
    <property type="entry name" value="PbH1"/>
</dbReference>
<dbReference type="SMART" id="SM00710">
    <property type="entry name" value="PbH1"/>
    <property type="match status" value="7"/>
</dbReference>